<evidence type="ECO:0000313" key="11">
    <source>
        <dbReference type="EMBL" id="CAH0364124.1"/>
    </source>
</evidence>
<keyword evidence="8" id="KW-0934">Plastid</keyword>
<evidence type="ECO:0000256" key="1">
    <source>
        <dbReference type="ARBA" id="ARBA00007874"/>
    </source>
</evidence>
<feature type="chain" id="PRO_5035146077" description="Ferredoxin" evidence="9">
    <location>
        <begin position="26"/>
        <end position="287"/>
    </location>
</feature>
<evidence type="ECO:0000256" key="9">
    <source>
        <dbReference type="SAM" id="SignalP"/>
    </source>
</evidence>
<organism evidence="11 12">
    <name type="scientific">Pelagomonas calceolata</name>
    <dbReference type="NCBI Taxonomy" id="35677"/>
    <lineage>
        <taxon>Eukaryota</taxon>
        <taxon>Sar</taxon>
        <taxon>Stramenopiles</taxon>
        <taxon>Ochrophyta</taxon>
        <taxon>Pelagophyceae</taxon>
        <taxon>Pelagomonadales</taxon>
        <taxon>Pelagomonadaceae</taxon>
        <taxon>Pelagomonas</taxon>
    </lineage>
</organism>
<accession>A0A8J2SB03</accession>
<evidence type="ECO:0000256" key="2">
    <source>
        <dbReference type="ARBA" id="ARBA00022448"/>
    </source>
</evidence>
<keyword evidence="8" id="KW-0150">Chloroplast</keyword>
<dbReference type="Proteomes" id="UP000789595">
    <property type="component" value="Unassembled WGS sequence"/>
</dbReference>
<dbReference type="PANTHER" id="PTHR43112:SF3">
    <property type="entry name" value="FERREDOXIN-2, CHLOROPLASTIC"/>
    <property type="match status" value="1"/>
</dbReference>
<evidence type="ECO:0000256" key="3">
    <source>
        <dbReference type="ARBA" id="ARBA00022714"/>
    </source>
</evidence>
<dbReference type="GO" id="GO:0009507">
    <property type="term" value="C:chloroplast"/>
    <property type="evidence" value="ECO:0007669"/>
    <property type="project" value="UniProtKB-SubCell"/>
</dbReference>
<dbReference type="InterPro" id="IPR006058">
    <property type="entry name" value="2Fe2S_fd_BS"/>
</dbReference>
<dbReference type="GO" id="GO:0022900">
    <property type="term" value="P:electron transport chain"/>
    <property type="evidence" value="ECO:0007669"/>
    <property type="project" value="InterPro"/>
</dbReference>
<evidence type="ECO:0000256" key="7">
    <source>
        <dbReference type="ARBA" id="ARBA00023014"/>
    </source>
</evidence>
<keyword evidence="12" id="KW-1185">Reference proteome</keyword>
<comment type="similarity">
    <text evidence="1 8">Belongs to the 2Fe2S plant-type ferredoxin family.</text>
</comment>
<comment type="function">
    <text evidence="8">Ferredoxins are iron-sulfur proteins that transfer electrons in a wide variety of metabolic reactions.</text>
</comment>
<dbReference type="OrthoDB" id="1885901at2759"/>
<dbReference type="GO" id="GO:0009055">
    <property type="term" value="F:electron transfer activity"/>
    <property type="evidence" value="ECO:0007669"/>
    <property type="project" value="InterPro"/>
</dbReference>
<dbReference type="SUPFAM" id="SSF54292">
    <property type="entry name" value="2Fe-2S ferredoxin-like"/>
    <property type="match status" value="1"/>
</dbReference>
<dbReference type="CDD" id="cd00207">
    <property type="entry name" value="fer2"/>
    <property type="match status" value="1"/>
</dbReference>
<dbReference type="AlphaFoldDB" id="A0A8J2SB03"/>
<dbReference type="Pfam" id="PF00111">
    <property type="entry name" value="Fer2"/>
    <property type="match status" value="1"/>
</dbReference>
<dbReference type="Gene3D" id="3.10.20.30">
    <property type="match status" value="1"/>
</dbReference>
<keyword evidence="5 8" id="KW-0249">Electron transport</keyword>
<keyword evidence="3 8" id="KW-0001">2Fe-2S</keyword>
<evidence type="ECO:0000313" key="12">
    <source>
        <dbReference type="Proteomes" id="UP000789595"/>
    </source>
</evidence>
<dbReference type="InterPro" id="IPR001041">
    <property type="entry name" value="2Fe-2S_ferredoxin-type"/>
</dbReference>
<dbReference type="InterPro" id="IPR012675">
    <property type="entry name" value="Beta-grasp_dom_sf"/>
</dbReference>
<keyword evidence="4 8" id="KW-0479">Metal-binding</keyword>
<keyword evidence="2 8" id="KW-0813">Transport</keyword>
<evidence type="ECO:0000256" key="4">
    <source>
        <dbReference type="ARBA" id="ARBA00022723"/>
    </source>
</evidence>
<comment type="subcellular location">
    <subcellularLocation>
        <location evidence="8">Plastid</location>
        <location evidence="8">Chloroplast</location>
    </subcellularLocation>
</comment>
<dbReference type="PANTHER" id="PTHR43112">
    <property type="entry name" value="FERREDOXIN"/>
    <property type="match status" value="1"/>
</dbReference>
<feature type="signal peptide" evidence="9">
    <location>
        <begin position="1"/>
        <end position="25"/>
    </location>
</feature>
<comment type="caution">
    <text evidence="11">The sequence shown here is derived from an EMBL/GenBank/DDBJ whole genome shotgun (WGS) entry which is preliminary data.</text>
</comment>
<sequence length="287" mass="29458">MAPALSTLAAAAASALYFLAPATHGFAPLRPLKRRAVSMRDTYDVTIVGPDGETNTFPCADDEFILDAAEEAGFELPASCRSGACTSCQGRVVTGEIEHDDQSTIDDDMLAAGYACTCVAYPASDVTLLTHQMDNFEAGVTDPVNGAAAAPVAAPAAPAPAPAPVAAAPVAAAAPAAAPADDAAWALKRPIALQTLDVLAVTVAGRADLEAKIGELRALMEGAPPPAAVNGVAAPVAAEVNGAAVPASVDPTAEYTPYFSKDTGYTIWLNKKNPRNSYYEYPDKKKK</sequence>
<gene>
    <name evidence="11" type="ORF">PECAL_1P04760</name>
</gene>
<dbReference type="PROSITE" id="PS00197">
    <property type="entry name" value="2FE2S_FER_1"/>
    <property type="match status" value="1"/>
</dbReference>
<protein>
    <recommendedName>
        <fullName evidence="8">Ferredoxin</fullName>
    </recommendedName>
</protein>
<proteinExistence type="inferred from homology"/>
<keyword evidence="7 8" id="KW-0411">Iron-sulfur</keyword>
<feature type="domain" description="2Fe-2S ferredoxin-type" evidence="10">
    <location>
        <begin position="43"/>
        <end position="134"/>
    </location>
</feature>
<dbReference type="InterPro" id="IPR036010">
    <property type="entry name" value="2Fe-2S_ferredoxin-like_sf"/>
</dbReference>
<dbReference type="GO" id="GO:0046872">
    <property type="term" value="F:metal ion binding"/>
    <property type="evidence" value="ECO:0007669"/>
    <property type="project" value="UniProtKB-KW"/>
</dbReference>
<evidence type="ECO:0000256" key="8">
    <source>
        <dbReference type="RuleBase" id="RU364001"/>
    </source>
</evidence>
<evidence type="ECO:0000256" key="5">
    <source>
        <dbReference type="ARBA" id="ARBA00022982"/>
    </source>
</evidence>
<evidence type="ECO:0000259" key="10">
    <source>
        <dbReference type="PROSITE" id="PS51085"/>
    </source>
</evidence>
<dbReference type="EMBL" id="CAKKNE010000001">
    <property type="protein sequence ID" value="CAH0364124.1"/>
    <property type="molecule type" value="Genomic_DNA"/>
</dbReference>
<dbReference type="GO" id="GO:0051537">
    <property type="term" value="F:2 iron, 2 sulfur cluster binding"/>
    <property type="evidence" value="ECO:0007669"/>
    <property type="project" value="UniProtKB-KW"/>
</dbReference>
<dbReference type="PROSITE" id="PS51085">
    <property type="entry name" value="2FE2S_FER_2"/>
    <property type="match status" value="1"/>
</dbReference>
<dbReference type="NCBIfam" id="TIGR02008">
    <property type="entry name" value="fdx_plant"/>
    <property type="match status" value="1"/>
</dbReference>
<comment type="cofactor">
    <cofactor evidence="8">
        <name>[2Fe-2S] cluster</name>
        <dbReference type="ChEBI" id="CHEBI:190135"/>
    </cofactor>
    <text evidence="8">Binds 1 [2Fe-2S] cluster.</text>
</comment>
<evidence type="ECO:0000256" key="6">
    <source>
        <dbReference type="ARBA" id="ARBA00023004"/>
    </source>
</evidence>
<name>A0A8J2SB03_9STRA</name>
<keyword evidence="6 8" id="KW-0408">Iron</keyword>
<reference evidence="11" key="1">
    <citation type="submission" date="2021-11" db="EMBL/GenBank/DDBJ databases">
        <authorList>
            <consortium name="Genoscope - CEA"/>
            <person name="William W."/>
        </authorList>
    </citation>
    <scope>NUCLEOTIDE SEQUENCE</scope>
</reference>
<keyword evidence="9" id="KW-0732">Signal</keyword>
<dbReference type="InterPro" id="IPR010241">
    <property type="entry name" value="Fd_pln"/>
</dbReference>